<protein>
    <submittedName>
        <fullName evidence="1">Uncharacterized protein</fullName>
    </submittedName>
</protein>
<proteinExistence type="predicted"/>
<reference evidence="2" key="1">
    <citation type="submission" date="2016-11" db="EMBL/GenBank/DDBJ databases">
        <authorList>
            <person name="Varghese N."/>
            <person name="Submissions S."/>
        </authorList>
    </citation>
    <scope>NUCLEOTIDE SEQUENCE [LARGE SCALE GENOMIC DNA]</scope>
    <source>
        <strain evidence="2">DSM 26884</strain>
    </source>
</reference>
<dbReference type="Proteomes" id="UP000184192">
    <property type="component" value="Unassembled WGS sequence"/>
</dbReference>
<gene>
    <name evidence="1" type="ORF">SAMN05444350_11014</name>
</gene>
<dbReference type="EMBL" id="FQZN01000010">
    <property type="protein sequence ID" value="SHI87730.1"/>
    <property type="molecule type" value="Genomic_DNA"/>
</dbReference>
<accession>A0A1M6ER04</accession>
<evidence type="ECO:0000313" key="1">
    <source>
        <dbReference type="EMBL" id="SHI87730.1"/>
    </source>
</evidence>
<keyword evidence="2" id="KW-1185">Reference proteome</keyword>
<dbReference type="AlphaFoldDB" id="A0A1M6ER04"/>
<organism evidence="1 2">
    <name type="scientific">Bacteroides stercorirosoris</name>
    <dbReference type="NCBI Taxonomy" id="871324"/>
    <lineage>
        <taxon>Bacteria</taxon>
        <taxon>Pseudomonadati</taxon>
        <taxon>Bacteroidota</taxon>
        <taxon>Bacteroidia</taxon>
        <taxon>Bacteroidales</taxon>
        <taxon>Bacteroidaceae</taxon>
        <taxon>Bacteroides</taxon>
    </lineage>
</organism>
<sequence>MLIGAVKAALSNLSCMKKIIIKNVEYILKNILKNFFVYEEITGKPFVFGKLIDEYVLFYSTLIANNETFFMPFSEFIDLCDTDPSLFNVYKSFVVDELTLQQQTAEANNKKGSKKKKIR</sequence>
<name>A0A1M6ER04_9BACE</name>
<evidence type="ECO:0000313" key="2">
    <source>
        <dbReference type="Proteomes" id="UP000184192"/>
    </source>
</evidence>